<comment type="caution">
    <text evidence="1">The sequence shown here is derived from an EMBL/GenBank/DDBJ whole genome shotgun (WGS) entry which is preliminary data.</text>
</comment>
<dbReference type="VEuPathDB" id="TriTrypDB:TM35_000133000"/>
<dbReference type="SUPFAM" id="SSF53335">
    <property type="entry name" value="S-adenosyl-L-methionine-dependent methyltransferases"/>
    <property type="match status" value="1"/>
</dbReference>
<proteinExistence type="predicted"/>
<dbReference type="AlphaFoldDB" id="A0A1X0NX63"/>
<dbReference type="EMBL" id="NBCO01000013">
    <property type="protein sequence ID" value="ORC89296.1"/>
    <property type="molecule type" value="Genomic_DNA"/>
</dbReference>
<dbReference type="Pfam" id="PF10294">
    <property type="entry name" value="Methyltransf_16"/>
    <property type="match status" value="1"/>
</dbReference>
<organism evidence="1 2">
    <name type="scientific">Trypanosoma theileri</name>
    <dbReference type="NCBI Taxonomy" id="67003"/>
    <lineage>
        <taxon>Eukaryota</taxon>
        <taxon>Discoba</taxon>
        <taxon>Euglenozoa</taxon>
        <taxon>Kinetoplastea</taxon>
        <taxon>Metakinetoplastina</taxon>
        <taxon>Trypanosomatida</taxon>
        <taxon>Trypanosomatidae</taxon>
        <taxon>Trypanosoma</taxon>
    </lineage>
</organism>
<dbReference type="GO" id="GO:0032259">
    <property type="term" value="P:methylation"/>
    <property type="evidence" value="ECO:0007669"/>
    <property type="project" value="UniProtKB-KW"/>
</dbReference>
<dbReference type="GeneID" id="39985296"/>
<dbReference type="PANTHER" id="PTHR14614">
    <property type="entry name" value="HEPATOCELLULAR CARCINOMA-ASSOCIATED ANTIGEN"/>
    <property type="match status" value="1"/>
</dbReference>
<keyword evidence="1" id="KW-0808">Transferase</keyword>
<protein>
    <submittedName>
        <fullName evidence="1">Methyltransferase-like protein 21B</fullName>
    </submittedName>
</protein>
<dbReference type="OrthoDB" id="413520at2759"/>
<dbReference type="Proteomes" id="UP000192257">
    <property type="component" value="Unassembled WGS sequence"/>
</dbReference>
<dbReference type="Gene3D" id="3.40.50.150">
    <property type="entry name" value="Vaccinia Virus protein VP39"/>
    <property type="match status" value="1"/>
</dbReference>
<keyword evidence="1" id="KW-0489">Methyltransferase</keyword>
<name>A0A1X0NX63_9TRYP</name>
<dbReference type="PANTHER" id="PTHR14614:SF130">
    <property type="entry name" value="PROTEIN-LYSINE N-METHYLTRANSFERASE EEF2KMT"/>
    <property type="match status" value="1"/>
</dbReference>
<keyword evidence="2" id="KW-1185">Reference proteome</keyword>
<dbReference type="CDD" id="cd02440">
    <property type="entry name" value="AdoMet_MTases"/>
    <property type="match status" value="1"/>
</dbReference>
<dbReference type="InterPro" id="IPR029063">
    <property type="entry name" value="SAM-dependent_MTases_sf"/>
</dbReference>
<dbReference type="RefSeq" id="XP_028883362.1">
    <property type="nucleotide sequence ID" value="XM_029025516.1"/>
</dbReference>
<dbReference type="InterPro" id="IPR019410">
    <property type="entry name" value="Methyltransf_16"/>
</dbReference>
<dbReference type="STRING" id="67003.A0A1X0NX63"/>
<evidence type="ECO:0000313" key="1">
    <source>
        <dbReference type="EMBL" id="ORC89296.1"/>
    </source>
</evidence>
<gene>
    <name evidence="1" type="ORF">TM35_000133000</name>
</gene>
<reference evidence="1 2" key="1">
    <citation type="submission" date="2017-03" db="EMBL/GenBank/DDBJ databases">
        <title>An alternative strategy for trypanosome survival in the mammalian bloodstream revealed through genome and transcriptome analysis of the ubiquitous bovine parasite Trypanosoma (Megatrypanum) theileri.</title>
        <authorList>
            <person name="Kelly S."/>
            <person name="Ivens A."/>
            <person name="Mott A."/>
            <person name="O'Neill E."/>
            <person name="Emms D."/>
            <person name="Macleod O."/>
            <person name="Voorheis P."/>
            <person name="Matthews J."/>
            <person name="Matthews K."/>
            <person name="Carrington M."/>
        </authorList>
    </citation>
    <scope>NUCLEOTIDE SEQUENCE [LARGE SCALE GENOMIC DNA]</scope>
    <source>
        <strain evidence="1">Edinburgh</strain>
    </source>
</reference>
<sequence length="249" mass="27556">MVLWISSAVNEEETHIWINNLTMLMLSDDRFTWLSLPGGAERVKYFVRRDSGNRDPLDSPYGILLESETLPQFEWPAASPFAKWIIENSSVFQNKKVLELGSGTGVVGLTAALYAAKVILTDSSLVSLAMLKLTVEQNSYENCRVGLLRWGSDDAVDELKEALSIESFDIIIGSDVFYFNSTLRAGLKTAKRALQSSVSSSGGFFLCASVARSERMEVDLDEVPATLGFESNIVVESGVFKLYKWTVQS</sequence>
<accession>A0A1X0NX63</accession>
<evidence type="ECO:0000313" key="2">
    <source>
        <dbReference type="Proteomes" id="UP000192257"/>
    </source>
</evidence>
<dbReference type="GO" id="GO:0008168">
    <property type="term" value="F:methyltransferase activity"/>
    <property type="evidence" value="ECO:0007669"/>
    <property type="project" value="UniProtKB-KW"/>
</dbReference>